<feature type="compositionally biased region" description="Basic and acidic residues" evidence="2">
    <location>
        <begin position="502"/>
        <end position="513"/>
    </location>
</feature>
<feature type="compositionally biased region" description="Acidic residues" evidence="2">
    <location>
        <begin position="799"/>
        <end position="826"/>
    </location>
</feature>
<dbReference type="EMBL" id="LDAU01000102">
    <property type="protein sequence ID" value="KRX05960.1"/>
    <property type="molecule type" value="Genomic_DNA"/>
</dbReference>
<reference evidence="4 5" key="1">
    <citation type="journal article" date="2015" name="Sci. Rep.">
        <title>Genome of the facultative scuticociliatosis pathogen Pseudocohnilembus persalinus provides insight into its virulence through horizontal gene transfer.</title>
        <authorList>
            <person name="Xiong J."/>
            <person name="Wang G."/>
            <person name="Cheng J."/>
            <person name="Tian M."/>
            <person name="Pan X."/>
            <person name="Warren A."/>
            <person name="Jiang C."/>
            <person name="Yuan D."/>
            <person name="Miao W."/>
        </authorList>
    </citation>
    <scope>NUCLEOTIDE SEQUENCE [LARGE SCALE GENOMIC DNA]</scope>
    <source>
        <strain evidence="4">36N120E</strain>
    </source>
</reference>
<accession>A0A0V0QVJ4</accession>
<feature type="compositionally biased region" description="Basic residues" evidence="2">
    <location>
        <begin position="167"/>
        <end position="177"/>
    </location>
</feature>
<feature type="compositionally biased region" description="Basic and acidic residues" evidence="2">
    <location>
        <begin position="530"/>
        <end position="545"/>
    </location>
</feature>
<dbReference type="Proteomes" id="UP000054937">
    <property type="component" value="Unassembled WGS sequence"/>
</dbReference>
<feature type="domain" description="CCAAT-binding factor" evidence="3">
    <location>
        <begin position="342"/>
        <end position="575"/>
    </location>
</feature>
<evidence type="ECO:0000313" key="5">
    <source>
        <dbReference type="Proteomes" id="UP000054937"/>
    </source>
</evidence>
<feature type="compositionally biased region" description="Acidic residues" evidence="2">
    <location>
        <begin position="479"/>
        <end position="488"/>
    </location>
</feature>
<evidence type="ECO:0000256" key="1">
    <source>
        <dbReference type="ARBA" id="ARBA00007797"/>
    </source>
</evidence>
<evidence type="ECO:0000256" key="2">
    <source>
        <dbReference type="SAM" id="MobiDB-lite"/>
    </source>
</evidence>
<dbReference type="OrthoDB" id="28947at2759"/>
<feature type="region of interest" description="Disordered" evidence="2">
    <location>
        <begin position="694"/>
        <end position="828"/>
    </location>
</feature>
<feature type="compositionally biased region" description="Basic and acidic residues" evidence="2">
    <location>
        <begin position="845"/>
        <end position="866"/>
    </location>
</feature>
<protein>
    <recommendedName>
        <fullName evidence="3">CCAAT-binding factor domain-containing protein</fullName>
    </recommendedName>
</protein>
<gene>
    <name evidence="4" type="ORF">PPERSA_01038</name>
</gene>
<feature type="compositionally biased region" description="Basic and acidic residues" evidence="2">
    <location>
        <begin position="149"/>
        <end position="162"/>
    </location>
</feature>
<feature type="compositionally biased region" description="Basic and acidic residues" evidence="2">
    <location>
        <begin position="26"/>
        <end position="40"/>
    </location>
</feature>
<feature type="region of interest" description="Disordered" evidence="2">
    <location>
        <begin position="1"/>
        <end position="117"/>
    </location>
</feature>
<feature type="compositionally biased region" description="Basic residues" evidence="2">
    <location>
        <begin position="867"/>
        <end position="890"/>
    </location>
</feature>
<dbReference type="InterPro" id="IPR005612">
    <property type="entry name" value="CCAAT-binding_factor"/>
</dbReference>
<comment type="similarity">
    <text evidence="1">Belongs to the CBF/MAK21 family.</text>
</comment>
<dbReference type="GO" id="GO:0005634">
    <property type="term" value="C:nucleus"/>
    <property type="evidence" value="ECO:0007669"/>
    <property type="project" value="UniProtKB-ARBA"/>
</dbReference>
<dbReference type="PANTHER" id="PTHR12048:SF0">
    <property type="entry name" value="CCAAT_ENHANCER-BINDING PROTEIN ZETA"/>
    <property type="match status" value="1"/>
</dbReference>
<proteinExistence type="inferred from homology"/>
<organism evidence="4 5">
    <name type="scientific">Pseudocohnilembus persalinus</name>
    <name type="common">Ciliate</name>
    <dbReference type="NCBI Taxonomy" id="266149"/>
    <lineage>
        <taxon>Eukaryota</taxon>
        <taxon>Sar</taxon>
        <taxon>Alveolata</taxon>
        <taxon>Ciliophora</taxon>
        <taxon>Intramacronucleata</taxon>
        <taxon>Oligohymenophorea</taxon>
        <taxon>Scuticociliatia</taxon>
        <taxon>Philasterida</taxon>
        <taxon>Pseudocohnilembidae</taxon>
        <taxon>Pseudocohnilembus</taxon>
    </lineage>
</organism>
<feature type="region of interest" description="Disordered" evidence="2">
    <location>
        <begin position="147"/>
        <end position="185"/>
    </location>
</feature>
<feature type="region of interest" description="Disordered" evidence="2">
    <location>
        <begin position="845"/>
        <end position="890"/>
    </location>
</feature>
<dbReference type="PANTHER" id="PTHR12048">
    <property type="entry name" value="CCAAT-BINDING FACTOR-RELATED"/>
    <property type="match status" value="1"/>
</dbReference>
<evidence type="ECO:0000259" key="3">
    <source>
        <dbReference type="Pfam" id="PF03914"/>
    </source>
</evidence>
<dbReference type="OMA" id="EDSHNEC"/>
<dbReference type="InParanoid" id="A0A0V0QVJ4"/>
<feature type="compositionally biased region" description="Low complexity" evidence="2">
    <location>
        <begin position="517"/>
        <end position="529"/>
    </location>
</feature>
<evidence type="ECO:0000313" key="4">
    <source>
        <dbReference type="EMBL" id="KRX05960.1"/>
    </source>
</evidence>
<feature type="compositionally biased region" description="Basic and acidic residues" evidence="2">
    <location>
        <begin position="1"/>
        <end position="13"/>
    </location>
</feature>
<feature type="region of interest" description="Disordered" evidence="2">
    <location>
        <begin position="479"/>
        <end position="545"/>
    </location>
</feature>
<sequence length="890" mass="105263">MVEQKTNNKENNKKVLLKKKINKNNKNNDKSQEKQKDIKPKYQPGNNVVFTNNKVKTTTATSNTNSNDTQQKEKKQNEQQNGNIQKQKSEKPFNKNKKFQKKDKQNRENNDTSLQLKKKEIEKINKKQGNIFLQKSTLESQKSNFKNIIDQEKNQKPDEKSKVMSKGQKRKLKKKINKEKQENEAKSLKQFTPSIELFKKAESLYQEKAREVLQKYKLAKKDEQWLKKIMTEGTMKDKISAIQIYVRDNPTYTLTSLENLLSICESKNKKEASNAFIALKNLFITVLLKKEPLQTFVKNVQLKKGQHTDSDLKHNRLTWIVIKEIERFVYRKNIGIKAQFYAINFLNTLNVQKLDIHYMKELINFLFTLFTKILENGDEEMYQSKLLTQILRGLQSPDMTGTSLHELFFDILYFALKQDYSLNRVRAFLKRLLQVAMHNEAHFAITSLIFVSKILKIHPSLQAMFSHSEKFYLEEDDEEHFVDQDSSDGEEHFVDQDESDDENAKQKKVDQKKLQKKNNNNKDSQQKQGNNKDKQYKPTYDPQKREPLYANAQDCGMWEVNILCKHSHPTISKFANMLLKGQDIIYKSNPLVDFTLANFLDRFSLKKMKKKEGKGVQALKAKGKIRMSKFEQELTVDSVLNKVKNDQMREDEKYFIKYFEQKHKKMEREGVQKKEKKTQEELEDEMDEYADELFTQKMQDPDIDDDLSFDEDELEYSDVDIDEENQEIEDFDGENQEELQDGQEEYDEDEEIDEEEIKKLQQKMSKKDQKKEKKQQKPSSASAFVDYDEYMEKLKKYDDEFEQEGDFDDNFEEDLEDDEEDDEDINDFGALLDKAGHDEIEEIQKFKDTKKINKKKMEEDKREAKKATRHKNTKKLQPKSKKISKRKGRK</sequence>
<feature type="compositionally biased region" description="Low complexity" evidence="2">
    <location>
        <begin position="46"/>
        <end position="69"/>
    </location>
</feature>
<comment type="caution">
    <text evidence="4">The sequence shown here is derived from an EMBL/GenBank/DDBJ whole genome shotgun (WGS) entry which is preliminary data.</text>
</comment>
<name>A0A0V0QVJ4_PSEPJ</name>
<dbReference type="InterPro" id="IPR040155">
    <property type="entry name" value="CEBPZ/Mak21-like"/>
</dbReference>
<dbReference type="Pfam" id="PF03914">
    <property type="entry name" value="CBF"/>
    <property type="match status" value="1"/>
</dbReference>
<feature type="compositionally biased region" description="Acidic residues" evidence="2">
    <location>
        <begin position="701"/>
        <end position="755"/>
    </location>
</feature>
<keyword evidence="5" id="KW-1185">Reference proteome</keyword>
<dbReference type="AlphaFoldDB" id="A0A0V0QVJ4"/>